<organism evidence="1 2">
    <name type="scientific">Anisodus tanguticus</name>
    <dbReference type="NCBI Taxonomy" id="243964"/>
    <lineage>
        <taxon>Eukaryota</taxon>
        <taxon>Viridiplantae</taxon>
        <taxon>Streptophyta</taxon>
        <taxon>Embryophyta</taxon>
        <taxon>Tracheophyta</taxon>
        <taxon>Spermatophyta</taxon>
        <taxon>Magnoliopsida</taxon>
        <taxon>eudicotyledons</taxon>
        <taxon>Gunneridae</taxon>
        <taxon>Pentapetalae</taxon>
        <taxon>asterids</taxon>
        <taxon>lamiids</taxon>
        <taxon>Solanales</taxon>
        <taxon>Solanaceae</taxon>
        <taxon>Solanoideae</taxon>
        <taxon>Hyoscyameae</taxon>
        <taxon>Anisodus</taxon>
    </lineage>
</organism>
<dbReference type="AlphaFoldDB" id="A0AAE1S5D9"/>
<accession>A0AAE1S5D9</accession>
<dbReference type="Proteomes" id="UP001291623">
    <property type="component" value="Unassembled WGS sequence"/>
</dbReference>
<evidence type="ECO:0000313" key="2">
    <source>
        <dbReference type="Proteomes" id="UP001291623"/>
    </source>
</evidence>
<reference evidence="1" key="1">
    <citation type="submission" date="2023-12" db="EMBL/GenBank/DDBJ databases">
        <title>Genome assembly of Anisodus tanguticus.</title>
        <authorList>
            <person name="Wang Y.-J."/>
        </authorList>
    </citation>
    <scope>NUCLEOTIDE SEQUENCE</scope>
    <source>
        <strain evidence="1">KB-2021</strain>
        <tissue evidence="1">Leaf</tissue>
    </source>
</reference>
<keyword evidence="2" id="KW-1185">Reference proteome</keyword>
<evidence type="ECO:0000313" key="1">
    <source>
        <dbReference type="EMBL" id="KAK4363033.1"/>
    </source>
</evidence>
<name>A0AAE1S5D9_9SOLA</name>
<gene>
    <name evidence="1" type="ORF">RND71_018274</name>
</gene>
<protein>
    <submittedName>
        <fullName evidence="1">Uncharacterized protein</fullName>
    </submittedName>
</protein>
<comment type="caution">
    <text evidence="1">The sequence shown here is derived from an EMBL/GenBank/DDBJ whole genome shotgun (WGS) entry which is preliminary data.</text>
</comment>
<dbReference type="EMBL" id="JAVYJV010000009">
    <property type="protein sequence ID" value="KAK4363033.1"/>
    <property type="molecule type" value="Genomic_DNA"/>
</dbReference>
<sequence>MPPDISLPRAMTALSGDMQVRFLMIRCCVGIPNAIPYSSQPLFTAMQSSPETMKQSSILVFEQESGSIPSVLGESVGARIVNPLITTKLHFLKEKH</sequence>
<proteinExistence type="predicted"/>